<comment type="caution">
    <text evidence="3">The sequence shown here is derived from an EMBL/GenBank/DDBJ whole genome shotgun (WGS) entry which is preliminary data.</text>
</comment>
<feature type="chain" id="PRO_5032998130" evidence="2">
    <location>
        <begin position="21"/>
        <end position="126"/>
    </location>
</feature>
<keyword evidence="1" id="KW-0812">Transmembrane</keyword>
<keyword evidence="2" id="KW-0732">Signal</keyword>
<keyword evidence="1" id="KW-1133">Transmembrane helix</keyword>
<dbReference type="AlphaFoldDB" id="A0A835Z769"/>
<organism evidence="3 4">
    <name type="scientific">Tribonema minus</name>
    <dbReference type="NCBI Taxonomy" id="303371"/>
    <lineage>
        <taxon>Eukaryota</taxon>
        <taxon>Sar</taxon>
        <taxon>Stramenopiles</taxon>
        <taxon>Ochrophyta</taxon>
        <taxon>PX clade</taxon>
        <taxon>Xanthophyceae</taxon>
        <taxon>Tribonematales</taxon>
        <taxon>Tribonemataceae</taxon>
        <taxon>Tribonema</taxon>
    </lineage>
</organism>
<evidence type="ECO:0000313" key="3">
    <source>
        <dbReference type="EMBL" id="KAG5187966.1"/>
    </source>
</evidence>
<protein>
    <submittedName>
        <fullName evidence="3">Uncharacterized protein</fullName>
    </submittedName>
</protein>
<evidence type="ECO:0000313" key="4">
    <source>
        <dbReference type="Proteomes" id="UP000664859"/>
    </source>
</evidence>
<keyword evidence="1" id="KW-0472">Membrane</keyword>
<proteinExistence type="predicted"/>
<keyword evidence="4" id="KW-1185">Reference proteome</keyword>
<dbReference type="EMBL" id="JAFCMP010000079">
    <property type="protein sequence ID" value="KAG5187966.1"/>
    <property type="molecule type" value="Genomic_DNA"/>
</dbReference>
<evidence type="ECO:0000256" key="2">
    <source>
        <dbReference type="SAM" id="SignalP"/>
    </source>
</evidence>
<accession>A0A835Z769</accession>
<dbReference type="Proteomes" id="UP000664859">
    <property type="component" value="Unassembled WGS sequence"/>
</dbReference>
<reference evidence="3" key="1">
    <citation type="submission" date="2021-02" db="EMBL/GenBank/DDBJ databases">
        <title>First Annotated Genome of the Yellow-green Alga Tribonema minus.</title>
        <authorList>
            <person name="Mahan K.M."/>
        </authorList>
    </citation>
    <scope>NUCLEOTIDE SEQUENCE</scope>
    <source>
        <strain evidence="3">UTEX B ZZ1240</strain>
    </source>
</reference>
<sequence length="126" mass="13433">MTGKALLLLLTACAIAVVHGFAPGLGRTARSAARSTCTAALQAEDPNGNNSSNIFSQMLETPEQREARKLKEKENAAKWAKLILAEAKKPDSQQTFNKTDLILIPVQVLGFLALVNFLGAISGKTP</sequence>
<evidence type="ECO:0000256" key="1">
    <source>
        <dbReference type="SAM" id="Phobius"/>
    </source>
</evidence>
<name>A0A835Z769_9STRA</name>
<feature type="transmembrane region" description="Helical" evidence="1">
    <location>
        <begin position="101"/>
        <end position="121"/>
    </location>
</feature>
<gene>
    <name evidence="3" type="ORF">JKP88DRAFT_29770</name>
</gene>
<feature type="signal peptide" evidence="2">
    <location>
        <begin position="1"/>
        <end position="20"/>
    </location>
</feature>